<sequence>MSNRRSRRVHRMRRDRHVHVAPDHGEDERFTPIGRFLTVQGLEQARLEVEARAEADGRANEEDDHA</sequence>
<keyword evidence="2" id="KW-1185">Reference proteome</keyword>
<gene>
    <name evidence="1" type="ORF">GCM10009819_00310</name>
</gene>
<evidence type="ECO:0000313" key="1">
    <source>
        <dbReference type="EMBL" id="GAA2021743.1"/>
    </source>
</evidence>
<comment type="caution">
    <text evidence="1">The sequence shown here is derived from an EMBL/GenBank/DDBJ whole genome shotgun (WGS) entry which is preliminary data.</text>
</comment>
<dbReference type="EMBL" id="BAAAPW010000001">
    <property type="protein sequence ID" value="GAA2021743.1"/>
    <property type="molecule type" value="Genomic_DNA"/>
</dbReference>
<reference evidence="1 2" key="1">
    <citation type="journal article" date="2019" name="Int. J. Syst. Evol. Microbiol.">
        <title>The Global Catalogue of Microorganisms (GCM) 10K type strain sequencing project: providing services to taxonomists for standard genome sequencing and annotation.</title>
        <authorList>
            <consortium name="The Broad Institute Genomics Platform"/>
            <consortium name="The Broad Institute Genome Sequencing Center for Infectious Disease"/>
            <person name="Wu L."/>
            <person name="Ma J."/>
        </authorList>
    </citation>
    <scope>NUCLEOTIDE SEQUENCE [LARGE SCALE GENOMIC DNA]</scope>
    <source>
        <strain evidence="1 2">JCM 15672</strain>
    </source>
</reference>
<organism evidence="1 2">
    <name type="scientific">Agromyces tropicus</name>
    <dbReference type="NCBI Taxonomy" id="555371"/>
    <lineage>
        <taxon>Bacteria</taxon>
        <taxon>Bacillati</taxon>
        <taxon>Actinomycetota</taxon>
        <taxon>Actinomycetes</taxon>
        <taxon>Micrococcales</taxon>
        <taxon>Microbacteriaceae</taxon>
        <taxon>Agromyces</taxon>
    </lineage>
</organism>
<accession>A0ABN2TU64</accession>
<protein>
    <submittedName>
        <fullName evidence="1">Uncharacterized protein</fullName>
    </submittedName>
</protein>
<evidence type="ECO:0000313" key="2">
    <source>
        <dbReference type="Proteomes" id="UP001501196"/>
    </source>
</evidence>
<proteinExistence type="predicted"/>
<dbReference type="Proteomes" id="UP001501196">
    <property type="component" value="Unassembled WGS sequence"/>
</dbReference>
<name>A0ABN2TU64_9MICO</name>